<keyword evidence="1" id="KW-1133">Transmembrane helix</keyword>
<proteinExistence type="predicted"/>
<evidence type="ECO:0000313" key="2">
    <source>
        <dbReference type="EMBL" id="OEG73024.1"/>
    </source>
</evidence>
<comment type="caution">
    <text evidence="2">The sequence shown here is derived from an EMBL/GenBank/DDBJ whole genome shotgun (WGS) entry which is preliminary data.</text>
</comment>
<evidence type="ECO:0000256" key="1">
    <source>
        <dbReference type="SAM" id="Phobius"/>
    </source>
</evidence>
<evidence type="ECO:0000313" key="3">
    <source>
        <dbReference type="Proteomes" id="UP000095230"/>
    </source>
</evidence>
<dbReference type="Proteomes" id="UP000095230">
    <property type="component" value="Unassembled WGS sequence"/>
</dbReference>
<feature type="transmembrane region" description="Helical" evidence="1">
    <location>
        <begin position="44"/>
        <end position="65"/>
    </location>
</feature>
<reference evidence="2 3" key="1">
    <citation type="submission" date="2016-07" db="EMBL/GenBank/DDBJ databases">
        <title>Whole-genome of two Shewanella species isolated from a digestive organ of sea cucumber Apostichopus japonicus Selenka 1867.</title>
        <authorList>
            <person name="Hong H.-H."/>
            <person name="Choi H."/>
            <person name="Cheon S."/>
            <person name="Oh J.-S."/>
            <person name="Lee H.-G."/>
            <person name="Park C."/>
        </authorList>
    </citation>
    <scope>NUCLEOTIDE SEQUENCE [LARGE SCALE GENOMIC DNA]</scope>
    <source>
        <strain evidence="2 3">CSB03KR</strain>
    </source>
</reference>
<dbReference type="AlphaFoldDB" id="A0A1E5IR28"/>
<accession>A0A1E5IR28</accession>
<gene>
    <name evidence="2" type="ORF">BEL05_06395</name>
</gene>
<protein>
    <submittedName>
        <fullName evidence="2">Uncharacterized protein</fullName>
    </submittedName>
</protein>
<feature type="transmembrane region" description="Helical" evidence="1">
    <location>
        <begin position="15"/>
        <end position="38"/>
    </location>
</feature>
<dbReference type="EMBL" id="MCBT01000044">
    <property type="protein sequence ID" value="OEG73024.1"/>
    <property type="molecule type" value="Genomic_DNA"/>
</dbReference>
<organism evidence="2 3">
    <name type="scientific">Shewanella colwelliana</name>
    <name type="common">Alteromonas colwelliana</name>
    <dbReference type="NCBI Taxonomy" id="23"/>
    <lineage>
        <taxon>Bacteria</taxon>
        <taxon>Pseudomonadati</taxon>
        <taxon>Pseudomonadota</taxon>
        <taxon>Gammaproteobacteria</taxon>
        <taxon>Alteromonadales</taxon>
        <taxon>Shewanellaceae</taxon>
        <taxon>Shewanella</taxon>
    </lineage>
</organism>
<sequence length="83" mass="9320">MSLPREQLAKVRTPFRVLAGFIFVLSFFAILATVTFAFTEPYDHIIWLLGIVTFGMSYMSGHVVFTGYAPKFLLFTHGAKDGL</sequence>
<keyword evidence="1" id="KW-0472">Membrane</keyword>
<keyword evidence="1" id="KW-0812">Transmembrane</keyword>
<name>A0A1E5IR28_SHECO</name>